<feature type="binding site" evidence="10">
    <location>
        <position position="198"/>
    </location>
    <ligand>
        <name>substrate</name>
    </ligand>
</feature>
<name>A0A1G2K7Z8_9BACT</name>
<accession>A0A1G2K7Z8</accession>
<proteinExistence type="predicted"/>
<dbReference type="AlphaFoldDB" id="A0A1G2K7Z8"/>
<evidence type="ECO:0000256" key="5">
    <source>
        <dbReference type="ARBA" id="ARBA00022793"/>
    </source>
</evidence>
<feature type="active site" description="For OMPdecase activity" evidence="9">
    <location>
        <position position="60"/>
    </location>
</feature>
<evidence type="ECO:0000259" key="11">
    <source>
        <dbReference type="SMART" id="SM00934"/>
    </source>
</evidence>
<feature type="binding site" evidence="10">
    <location>
        <position position="115"/>
    </location>
    <ligand>
        <name>substrate</name>
    </ligand>
</feature>
<comment type="pathway">
    <text evidence="2">Pyrimidine metabolism; UMP biosynthesis via de novo pathway; UMP from orotate: step 2/2.</text>
</comment>
<evidence type="ECO:0000256" key="4">
    <source>
        <dbReference type="ARBA" id="ARBA00021923"/>
    </source>
</evidence>
<evidence type="ECO:0000256" key="2">
    <source>
        <dbReference type="ARBA" id="ARBA00004861"/>
    </source>
</evidence>
<reference evidence="12 13" key="1">
    <citation type="journal article" date="2016" name="Nat. Commun.">
        <title>Thousands of microbial genomes shed light on interconnected biogeochemical processes in an aquifer system.</title>
        <authorList>
            <person name="Anantharaman K."/>
            <person name="Brown C.T."/>
            <person name="Hug L.A."/>
            <person name="Sharon I."/>
            <person name="Castelle C.J."/>
            <person name="Probst A.J."/>
            <person name="Thomas B.C."/>
            <person name="Singh A."/>
            <person name="Wilkins M.J."/>
            <person name="Karaoz U."/>
            <person name="Brodie E.L."/>
            <person name="Williams K.H."/>
            <person name="Hubbard S.S."/>
            <person name="Banfield J.F."/>
        </authorList>
    </citation>
    <scope>NUCLEOTIDE SEQUENCE [LARGE SCALE GENOMIC DNA]</scope>
</reference>
<evidence type="ECO:0000256" key="1">
    <source>
        <dbReference type="ARBA" id="ARBA00002356"/>
    </source>
</evidence>
<comment type="caution">
    <text evidence="12">The sequence shown here is derived from an EMBL/GenBank/DDBJ whole genome shotgun (WGS) entry which is preliminary data.</text>
</comment>
<feature type="binding site" evidence="10">
    <location>
        <position position="13"/>
    </location>
    <ligand>
        <name>substrate</name>
    </ligand>
</feature>
<dbReference type="GO" id="GO:0044205">
    <property type="term" value="P:'de novo' UMP biosynthetic process"/>
    <property type="evidence" value="ECO:0007669"/>
    <property type="project" value="UniProtKB-UniPathway"/>
</dbReference>
<keyword evidence="7" id="KW-0456">Lyase</keyword>
<evidence type="ECO:0000256" key="7">
    <source>
        <dbReference type="ARBA" id="ARBA00023239"/>
    </source>
</evidence>
<dbReference type="NCBIfam" id="TIGR01740">
    <property type="entry name" value="pyrF"/>
    <property type="match status" value="1"/>
</dbReference>
<dbReference type="EC" id="4.1.1.23" evidence="3"/>
<feature type="binding site" evidence="10">
    <location>
        <position position="167"/>
    </location>
    <ligand>
        <name>substrate</name>
    </ligand>
</feature>
<feature type="active site" description="For OMPdecase activity" evidence="9">
    <location>
        <position position="65"/>
    </location>
</feature>
<feature type="active site" description="For OMPdecase activity" evidence="9">
    <location>
        <position position="62"/>
    </location>
</feature>
<dbReference type="InterPro" id="IPR001754">
    <property type="entry name" value="OMPdeCOase_dom"/>
</dbReference>
<dbReference type="InterPro" id="IPR011060">
    <property type="entry name" value="RibuloseP-bd_barrel"/>
</dbReference>
<sequence length="225" mass="24123">MADNKPEIIIALDGMEVNEALHMARLLTGKAWGFKVNDLLLEAGGLIITRLKKYGHVFADAKLHDTPNTVFNSVKKLSRAGADFISIHASADMAMLLAAQKAAGQSNLVGISVLTSNENFSKSTFKKAVFQSVVSRAYGIVCSPCDMKLLRKCPGSNALKVISPGIRPLGMEVAEDDQKRIATPADAAQAGADYIVVGRPVTGAQNSKEALDKIIKELEEMKTPQ</sequence>
<evidence type="ECO:0000256" key="6">
    <source>
        <dbReference type="ARBA" id="ARBA00022975"/>
    </source>
</evidence>
<evidence type="ECO:0000256" key="9">
    <source>
        <dbReference type="PIRSR" id="PIRSR614732-1"/>
    </source>
</evidence>
<dbReference type="SMART" id="SM00934">
    <property type="entry name" value="OMPdecase"/>
    <property type="match status" value="1"/>
</dbReference>
<dbReference type="Pfam" id="PF00215">
    <property type="entry name" value="OMPdecase"/>
    <property type="match status" value="1"/>
</dbReference>
<gene>
    <name evidence="12" type="ORF">A2633_02610</name>
</gene>
<evidence type="ECO:0000256" key="10">
    <source>
        <dbReference type="PIRSR" id="PIRSR614732-2"/>
    </source>
</evidence>
<dbReference type="EMBL" id="MHQC01000031">
    <property type="protein sequence ID" value="OGZ94691.1"/>
    <property type="molecule type" value="Genomic_DNA"/>
</dbReference>
<feature type="binding site" evidence="10">
    <location>
        <position position="199"/>
    </location>
    <ligand>
        <name>substrate</name>
    </ligand>
</feature>
<evidence type="ECO:0000256" key="3">
    <source>
        <dbReference type="ARBA" id="ARBA00012321"/>
    </source>
</evidence>
<dbReference type="InterPro" id="IPR013785">
    <property type="entry name" value="Aldolase_TIM"/>
</dbReference>
<evidence type="ECO:0000256" key="8">
    <source>
        <dbReference type="ARBA" id="ARBA00033428"/>
    </source>
</evidence>
<keyword evidence="5" id="KW-0210">Decarboxylase</keyword>
<dbReference type="GO" id="GO:0004590">
    <property type="term" value="F:orotidine-5'-phosphate decarboxylase activity"/>
    <property type="evidence" value="ECO:0007669"/>
    <property type="project" value="UniProtKB-EC"/>
</dbReference>
<dbReference type="CDD" id="cd04725">
    <property type="entry name" value="OMP_decarboxylase_like"/>
    <property type="match status" value="1"/>
</dbReference>
<dbReference type="Gene3D" id="3.20.20.70">
    <property type="entry name" value="Aldolase class I"/>
    <property type="match status" value="1"/>
</dbReference>
<feature type="domain" description="Orotidine 5'-phosphate decarboxylase" evidence="11">
    <location>
        <begin position="7"/>
        <end position="214"/>
    </location>
</feature>
<protein>
    <recommendedName>
        <fullName evidence="4">Orotidine 5'-phosphate decarboxylase</fullName>
        <ecNumber evidence="3">4.1.1.23</ecNumber>
    </recommendedName>
    <alternativeName>
        <fullName evidence="8">OMP decarboxylase</fullName>
    </alternativeName>
</protein>
<dbReference type="PANTHER" id="PTHR32119">
    <property type="entry name" value="OROTIDINE 5'-PHOSPHATE DECARBOXYLASE"/>
    <property type="match status" value="1"/>
</dbReference>
<dbReference type="GO" id="GO:0005829">
    <property type="term" value="C:cytosol"/>
    <property type="evidence" value="ECO:0007669"/>
    <property type="project" value="TreeGrafter"/>
</dbReference>
<dbReference type="GO" id="GO:0006207">
    <property type="term" value="P:'de novo' pyrimidine nucleobase biosynthetic process"/>
    <property type="evidence" value="ECO:0007669"/>
    <property type="project" value="InterPro"/>
</dbReference>
<organism evidence="12 13">
    <name type="scientific">Candidatus Sungbacteria bacterium RIFCSPHIGHO2_01_FULL_47_32</name>
    <dbReference type="NCBI Taxonomy" id="1802264"/>
    <lineage>
        <taxon>Bacteria</taxon>
        <taxon>Candidatus Sungiibacteriota</taxon>
    </lineage>
</organism>
<feature type="binding site" evidence="10">
    <location>
        <position position="35"/>
    </location>
    <ligand>
        <name>substrate</name>
    </ligand>
</feature>
<evidence type="ECO:0000313" key="13">
    <source>
        <dbReference type="Proteomes" id="UP000177152"/>
    </source>
</evidence>
<comment type="function">
    <text evidence="1">Catalyzes the decarboxylation of orotidine 5'-monophosphate (OMP) to uridine 5'-monophosphate (UMP).</text>
</comment>
<dbReference type="UniPathway" id="UPA00070">
    <property type="reaction ID" value="UER00120"/>
</dbReference>
<dbReference type="Proteomes" id="UP000177152">
    <property type="component" value="Unassembled WGS sequence"/>
</dbReference>
<feature type="binding site" evidence="10">
    <location>
        <position position="178"/>
    </location>
    <ligand>
        <name>substrate</name>
    </ligand>
</feature>
<dbReference type="PANTHER" id="PTHR32119:SF2">
    <property type="entry name" value="OROTIDINE 5'-PHOSPHATE DECARBOXYLASE"/>
    <property type="match status" value="1"/>
</dbReference>
<evidence type="ECO:0000313" key="12">
    <source>
        <dbReference type="EMBL" id="OGZ94691.1"/>
    </source>
</evidence>
<keyword evidence="6" id="KW-0665">Pyrimidine biosynthesis</keyword>
<dbReference type="InterPro" id="IPR014732">
    <property type="entry name" value="OMPdecase"/>
</dbReference>
<dbReference type="SUPFAM" id="SSF51366">
    <property type="entry name" value="Ribulose-phoshate binding barrel"/>
    <property type="match status" value="1"/>
</dbReference>